<gene>
    <name evidence="2" type="ORF">BN2614_LOCUS1</name>
</gene>
<name>A0A9X9M4X7_GULGU</name>
<feature type="non-terminal residue" evidence="2">
    <location>
        <position position="1"/>
    </location>
</feature>
<comment type="caution">
    <text evidence="2">The sequence shown here is derived from an EMBL/GenBank/DDBJ whole genome shotgun (WGS) entry which is preliminary data.</text>
</comment>
<dbReference type="AlphaFoldDB" id="A0A9X9M4X7"/>
<dbReference type="Proteomes" id="UP000269945">
    <property type="component" value="Unassembled WGS sequence"/>
</dbReference>
<evidence type="ECO:0000256" key="1">
    <source>
        <dbReference type="SAM" id="MobiDB-lite"/>
    </source>
</evidence>
<protein>
    <submittedName>
        <fullName evidence="2">Uncharacterized protein</fullName>
    </submittedName>
</protein>
<accession>A0A9X9M4X7</accession>
<organism evidence="2 3">
    <name type="scientific">Gulo gulo</name>
    <name type="common">Wolverine</name>
    <name type="synonym">Gluton</name>
    <dbReference type="NCBI Taxonomy" id="48420"/>
    <lineage>
        <taxon>Eukaryota</taxon>
        <taxon>Metazoa</taxon>
        <taxon>Chordata</taxon>
        <taxon>Craniata</taxon>
        <taxon>Vertebrata</taxon>
        <taxon>Euteleostomi</taxon>
        <taxon>Mammalia</taxon>
        <taxon>Eutheria</taxon>
        <taxon>Laurasiatheria</taxon>
        <taxon>Carnivora</taxon>
        <taxon>Caniformia</taxon>
        <taxon>Musteloidea</taxon>
        <taxon>Mustelidae</taxon>
        <taxon>Guloninae</taxon>
        <taxon>Gulo</taxon>
    </lineage>
</organism>
<dbReference type="EMBL" id="CYRY02042759">
    <property type="protein sequence ID" value="VCX36661.1"/>
    <property type="molecule type" value="Genomic_DNA"/>
</dbReference>
<sequence>YRPPLLPANIFVHSPRVRIHLKGKKSAKEVGQAPKGLRLKNPPFFHRGAETQECAKAGISHYCHELGAMIRH</sequence>
<keyword evidence="3" id="KW-1185">Reference proteome</keyword>
<reference evidence="2 3" key="1">
    <citation type="submission" date="2018-10" db="EMBL/GenBank/DDBJ databases">
        <authorList>
            <person name="Ekblom R."/>
            <person name="Jareborg N."/>
        </authorList>
    </citation>
    <scope>NUCLEOTIDE SEQUENCE [LARGE SCALE GENOMIC DNA]</scope>
    <source>
        <tissue evidence="2">Muscle</tissue>
    </source>
</reference>
<evidence type="ECO:0000313" key="2">
    <source>
        <dbReference type="EMBL" id="VCX36661.1"/>
    </source>
</evidence>
<feature type="region of interest" description="Disordered" evidence="1">
    <location>
        <begin position="22"/>
        <end position="42"/>
    </location>
</feature>
<proteinExistence type="predicted"/>
<evidence type="ECO:0000313" key="3">
    <source>
        <dbReference type="Proteomes" id="UP000269945"/>
    </source>
</evidence>